<dbReference type="RefSeq" id="WP_067386141.1">
    <property type="nucleotide sequence ID" value="NZ_CP015839.1"/>
</dbReference>
<name>A0A1A9F453_9GAMM</name>
<accession>A0A1A9F453</accession>
<dbReference type="AlphaFoldDB" id="A0A1A9F453"/>
<dbReference type="PANTHER" id="PTHR30486">
    <property type="entry name" value="TWITCHING MOTILITY PROTEIN PILT"/>
    <property type="match status" value="1"/>
</dbReference>
<evidence type="ECO:0000313" key="3">
    <source>
        <dbReference type="EMBL" id="ANG64539.1"/>
    </source>
</evidence>
<dbReference type="CDD" id="cd01130">
    <property type="entry name" value="VirB11-like_ATPase"/>
    <property type="match status" value="1"/>
</dbReference>
<dbReference type="InterPro" id="IPR001482">
    <property type="entry name" value="T2SS/T4SS_dom"/>
</dbReference>
<comment type="similarity">
    <text evidence="1">Belongs to the GSP E family.</text>
</comment>
<dbReference type="Pfam" id="PF00437">
    <property type="entry name" value="T2SSE"/>
    <property type="match status" value="1"/>
</dbReference>
<dbReference type="OrthoDB" id="9810761at2"/>
<dbReference type="Proteomes" id="UP000078070">
    <property type="component" value="Chromosome"/>
</dbReference>
<dbReference type="KEGG" id="mars:A8C75_20065"/>
<dbReference type="SMART" id="SM00382">
    <property type="entry name" value="AAA"/>
    <property type="match status" value="1"/>
</dbReference>
<organism evidence="3 4">
    <name type="scientific">Marinobacterium aestuarii</name>
    <dbReference type="NCBI Taxonomy" id="1821621"/>
    <lineage>
        <taxon>Bacteria</taxon>
        <taxon>Pseudomonadati</taxon>
        <taxon>Pseudomonadota</taxon>
        <taxon>Gammaproteobacteria</taxon>
        <taxon>Oceanospirillales</taxon>
        <taxon>Oceanospirillaceae</taxon>
        <taxon>Marinobacterium</taxon>
    </lineage>
</organism>
<evidence type="ECO:0000313" key="4">
    <source>
        <dbReference type="Proteomes" id="UP000078070"/>
    </source>
</evidence>
<evidence type="ECO:0000259" key="2">
    <source>
        <dbReference type="SMART" id="SM00382"/>
    </source>
</evidence>
<dbReference type="PANTHER" id="PTHR30486:SF15">
    <property type="entry name" value="TYPE II_IV SECRETION SYSTEM ATPASE"/>
    <property type="match status" value="1"/>
</dbReference>
<feature type="domain" description="AAA+ ATPase" evidence="2">
    <location>
        <begin position="215"/>
        <end position="385"/>
    </location>
</feature>
<sequence length="424" mass="47052">MLASNTDLRLSNNQLDVAPEEENLGLRVSLHANIIERLEEDGLMFEMERFELHPHVQGYVRAYLLEQDIRKSDYDIGQLVAELLDEMVGFGPVQALLDDPAVDDILINGARQVFVERGGLLERVPLRFINDQHVLRVIRRMIAPLGRRIDESSPMVDARLPDGSRINAIIPPLSIDGPCLSIRKFKPEALTIEDLIRGGALNAAMSQFLADCVAGRFNILISGSTGSGKTTLLNILSQNIGRRERVVTIEDAAELQLRNGHVVRLETRPPNSEGQGEVMPRELLKNALRMRPDRIVLGESRGAEVLDMLQAMNTGHQGSMSTVHANSARDSLVRLEMMVTLSGFNASDLLIKQIIATSLDMIIQVARLPDGKRVITDVVEVQDLADGQIRTQPLFRYDAGRDQFESLNGLSVGLSQKQARYRGC</sequence>
<reference evidence="3 4" key="2">
    <citation type="journal article" date="2018" name="Int. J. Syst. Evol. Microbiol.">
        <title>Marinobacterium aestuarii sp. nov., a benzene-degrading marine bacterium isolated from estuary sediment.</title>
        <authorList>
            <person name="Bae S.S."/>
            <person name="Jung J."/>
            <person name="Chung D."/>
            <person name="Baek K."/>
        </authorList>
    </citation>
    <scope>NUCLEOTIDE SEQUENCE [LARGE SCALE GENOMIC DNA]</scope>
    <source>
        <strain evidence="3 4">ST58-10</strain>
    </source>
</reference>
<dbReference type="InterPro" id="IPR050921">
    <property type="entry name" value="T4SS_GSP_E_ATPase"/>
</dbReference>
<protein>
    <submittedName>
        <fullName evidence="3">ATPase</fullName>
    </submittedName>
</protein>
<dbReference type="GO" id="GO:0016887">
    <property type="term" value="F:ATP hydrolysis activity"/>
    <property type="evidence" value="ECO:0007669"/>
    <property type="project" value="InterPro"/>
</dbReference>
<proteinExistence type="inferred from homology"/>
<evidence type="ECO:0000256" key="1">
    <source>
        <dbReference type="ARBA" id="ARBA00006611"/>
    </source>
</evidence>
<reference evidence="4" key="1">
    <citation type="submission" date="2016-05" db="EMBL/GenBank/DDBJ databases">
        <authorList>
            <person name="Baek K."/>
            <person name="Yang S.-J."/>
        </authorList>
    </citation>
    <scope>NUCLEOTIDE SEQUENCE [LARGE SCALE GENOMIC DNA]</scope>
    <source>
        <strain evidence="4">ST58-10</strain>
    </source>
</reference>
<dbReference type="Gene3D" id="3.40.50.300">
    <property type="entry name" value="P-loop containing nucleotide triphosphate hydrolases"/>
    <property type="match status" value="1"/>
</dbReference>
<dbReference type="Gene3D" id="3.30.450.380">
    <property type="match status" value="1"/>
</dbReference>
<dbReference type="STRING" id="1821621.A8C75_20065"/>
<dbReference type="InterPro" id="IPR003593">
    <property type="entry name" value="AAA+_ATPase"/>
</dbReference>
<dbReference type="InterPro" id="IPR027417">
    <property type="entry name" value="P-loop_NTPase"/>
</dbReference>
<gene>
    <name evidence="3" type="ORF">A8C75_20065</name>
</gene>
<keyword evidence="4" id="KW-1185">Reference proteome</keyword>
<dbReference type="SUPFAM" id="SSF52540">
    <property type="entry name" value="P-loop containing nucleoside triphosphate hydrolases"/>
    <property type="match status" value="1"/>
</dbReference>
<dbReference type="EMBL" id="CP015839">
    <property type="protein sequence ID" value="ANG64539.1"/>
    <property type="molecule type" value="Genomic_DNA"/>
</dbReference>